<dbReference type="InterPro" id="IPR012337">
    <property type="entry name" value="RNaseH-like_sf"/>
</dbReference>
<organism evidence="12 13">
    <name type="scientific">Larinioides sclopetarius</name>
    <dbReference type="NCBI Taxonomy" id="280406"/>
    <lineage>
        <taxon>Eukaryota</taxon>
        <taxon>Metazoa</taxon>
        <taxon>Ecdysozoa</taxon>
        <taxon>Arthropoda</taxon>
        <taxon>Chelicerata</taxon>
        <taxon>Arachnida</taxon>
        <taxon>Araneae</taxon>
        <taxon>Araneomorphae</taxon>
        <taxon>Entelegynae</taxon>
        <taxon>Araneoidea</taxon>
        <taxon>Araneidae</taxon>
        <taxon>Larinioides</taxon>
    </lineage>
</organism>
<evidence type="ECO:0000256" key="4">
    <source>
        <dbReference type="ARBA" id="ARBA00022833"/>
    </source>
</evidence>
<dbReference type="Proteomes" id="UP001497382">
    <property type="component" value="Unassembled WGS sequence"/>
</dbReference>
<keyword evidence="6" id="KW-0804">Transcription</keyword>
<dbReference type="InterPro" id="IPR036236">
    <property type="entry name" value="Znf_C2H2_sf"/>
</dbReference>
<dbReference type="SUPFAM" id="SSF56672">
    <property type="entry name" value="DNA/RNA polymerases"/>
    <property type="match status" value="1"/>
</dbReference>
<dbReference type="InterPro" id="IPR038563">
    <property type="entry name" value="Endonuclease_7_sf"/>
</dbReference>
<feature type="domain" description="C2H2-type" evidence="10">
    <location>
        <begin position="192"/>
        <end position="219"/>
    </location>
</feature>
<dbReference type="Pfam" id="PF02945">
    <property type="entry name" value="Endonuclease_7"/>
    <property type="match status" value="1"/>
</dbReference>
<feature type="domain" description="C2H2-type" evidence="10">
    <location>
        <begin position="248"/>
        <end position="275"/>
    </location>
</feature>
<dbReference type="FunFam" id="3.30.160.60:FF:000110">
    <property type="entry name" value="Zinc finger protein-like"/>
    <property type="match status" value="1"/>
</dbReference>
<keyword evidence="3 8" id="KW-0863">Zinc-finger</keyword>
<evidence type="ECO:0000256" key="3">
    <source>
        <dbReference type="ARBA" id="ARBA00022771"/>
    </source>
</evidence>
<feature type="region of interest" description="Disordered" evidence="9">
    <location>
        <begin position="300"/>
        <end position="323"/>
    </location>
</feature>
<evidence type="ECO:0008006" key="14">
    <source>
        <dbReference type="Google" id="ProtNLM"/>
    </source>
</evidence>
<keyword evidence="13" id="KW-1185">Reference proteome</keyword>
<feature type="region of interest" description="Disordered" evidence="9">
    <location>
        <begin position="160"/>
        <end position="185"/>
    </location>
</feature>
<dbReference type="Gene3D" id="1.10.565.10">
    <property type="entry name" value="Retinoid X Receptor"/>
    <property type="match status" value="1"/>
</dbReference>
<dbReference type="InterPro" id="IPR013087">
    <property type="entry name" value="Znf_C2H2_type"/>
</dbReference>
<dbReference type="PROSITE" id="PS00028">
    <property type="entry name" value="ZINC_FINGER_C2H2_1"/>
    <property type="match status" value="4"/>
</dbReference>
<feature type="domain" description="NR LBD" evidence="11">
    <location>
        <begin position="1395"/>
        <end position="1579"/>
    </location>
</feature>
<dbReference type="Pfam" id="PF00104">
    <property type="entry name" value="Hormone_recep"/>
    <property type="match status" value="1"/>
</dbReference>
<feature type="domain" description="C2H2-type" evidence="10">
    <location>
        <begin position="275"/>
        <end position="302"/>
    </location>
</feature>
<dbReference type="SUPFAM" id="SSF53098">
    <property type="entry name" value="Ribonuclease H-like"/>
    <property type="match status" value="1"/>
</dbReference>
<keyword evidence="4" id="KW-0862">Zinc</keyword>
<dbReference type="Gene3D" id="3.40.1800.10">
    <property type="entry name" value="His-Me finger endonucleases"/>
    <property type="match status" value="1"/>
</dbReference>
<dbReference type="PROSITE" id="PS51843">
    <property type="entry name" value="NR_LBD"/>
    <property type="match status" value="1"/>
</dbReference>
<dbReference type="PROSITE" id="PS50157">
    <property type="entry name" value="ZINC_FINGER_C2H2_2"/>
    <property type="match status" value="4"/>
</dbReference>
<feature type="region of interest" description="Disordered" evidence="9">
    <location>
        <begin position="1397"/>
        <end position="1419"/>
    </location>
</feature>
<evidence type="ECO:0000256" key="1">
    <source>
        <dbReference type="ARBA" id="ARBA00022723"/>
    </source>
</evidence>
<dbReference type="Pfam" id="PF00096">
    <property type="entry name" value="zf-C2H2"/>
    <property type="match status" value="3"/>
</dbReference>
<gene>
    <name evidence="12" type="ORF">LARSCL_LOCUS16042</name>
</gene>
<evidence type="ECO:0000313" key="12">
    <source>
        <dbReference type="EMBL" id="CAL1289631.1"/>
    </source>
</evidence>
<reference evidence="12 13" key="1">
    <citation type="submission" date="2024-04" db="EMBL/GenBank/DDBJ databases">
        <authorList>
            <person name="Rising A."/>
            <person name="Reimegard J."/>
            <person name="Sonavane S."/>
            <person name="Akerstrom W."/>
            <person name="Nylinder S."/>
            <person name="Hedman E."/>
            <person name="Kallberg Y."/>
        </authorList>
    </citation>
    <scope>NUCLEOTIDE SEQUENCE [LARGE SCALE GENOMIC DNA]</scope>
</reference>
<dbReference type="InterPro" id="IPR043502">
    <property type="entry name" value="DNA/RNA_pol_sf"/>
</dbReference>
<dbReference type="GO" id="GO:0071897">
    <property type="term" value="P:DNA biosynthetic process"/>
    <property type="evidence" value="ECO:0007669"/>
    <property type="project" value="UniProtKB-ARBA"/>
</dbReference>
<dbReference type="GO" id="GO:0008270">
    <property type="term" value="F:zinc ion binding"/>
    <property type="evidence" value="ECO:0007669"/>
    <property type="project" value="UniProtKB-KW"/>
</dbReference>
<dbReference type="EMBL" id="CAXIEN010000252">
    <property type="protein sequence ID" value="CAL1289631.1"/>
    <property type="molecule type" value="Genomic_DNA"/>
</dbReference>
<sequence length="1579" mass="182428">MMDQRRLSVSSLSSLDSNQDKYDYACMEGMNALEMQSEWESSNVVWDEPPCTSGYRGTTPPAEHIEQRLSVSSLSSLDSNQDKYDYACMEGMNALEMQSEWESSNVVWDEPPCTSGYRGTTPPAEHIEQRLSVSSLDRNQDKFNDFTTHTTNEAMNAVELSSEVSNPVSNKEPNTSSDYRDPATPVKSSQCLVCPTCSKSFSRKDALKRHMKTHSNEKLFTCQICEKSFARKDHLMCHMKTHSVETDFKCDICDKSFQRKHCFAMHMKKHQEKKFDCTKCDRSFISLQNLNQHVKTHHPEAKLTSVKRSAAPPAGNSKRARRGQGALNTFTSTFFPPSERSKKDFLLFFKEITPQLEGKICEEINDKGAVKWYGVVKAVFKRETYDGEEETATPYFRSNVQIELVSDTVGDHIPLAFSKVTEAIEEFIRRGSGWVLDKIIHFELCVAKYHPLRASSYIPLPKKLADKKAVLNIRNEDQKCLVWCLIAHKLNLHTHDDFRVSHYTPHEHEIKLDGVVCPILLNKIPVIERLNNLRINVFGYEENQVFPLHVSKRENEDCINLLLITTEATQHYCLIRNMSRLLGDLTKHDGRRHYCYRCLHRFAKAETLEEHFKYCNAHSPQHIKMPEKGENIIKFVNVHYQQPLPYIIYADFESLIVKEVHTKGNTKTIARHVACGYAYIIIGPDGRSVKPITVYRGENAVQHFMINILKEKDELAAKLTSIVPIIMTPQDELDFQSATHCSICKKVLKGDRVRDHDHLTGRYRGALHSSCNLKFRLSKKIPVVFHNLRNYDGHLIMQEIGKLKDYEISVVPTTMEKYITFSLTKRYNKIKVSLNFIDSYQFLSTSLEKLVQNLTVDKFNILKENFPHRDISLLLRKGVYPYEYMDSFQKFEESRLPSIQSFESILTGSGISVDDYRHAQSVWNYFHLKNMGDYHDLYVKSDVLQLADVFENFRKLCLHFYGLDCVHLFTAPGLAWQSSLKMTDQPLELFTDINMHLFIEQGIRGGISVITKRFSEANNKYLPTFDMSKSMKHIIYLDCNNLYGASMVESLPYGGFEWISADVSLDWIQSIPQDSSEGYIFEVDLEYPQELHDLHNDYPLAPEKMNIQFEDLSEFSKVILDEMKYVSSTKLVPNLKNKTNYITYYKNLQFYIKHGLKIEKIHKILKFQQKPWLKKYIMFNTEQRKNSKSAFEKDFFKLMNNSVYGKTMENIRNRVDVQLVHDEKKAQKLVADPSFKRFQIFDNELVGVERSKKCLTLDKPIYVGFVILELSKLIMYNFHYNVIKKEYGDRAQLLFTDTDSLTYEVETEDIYQDMSHHMDIYDTSDYPRDHFLFSESNKKKIGCFKDELHSKPIVEFIGLRPKMYSIKSEYGEKKTAKGVARSVVEKSIKHEDYRSMTRDKEDMMSGQDTANGGQIQPFPSDDDPMYSVKSLMHIVEMTTLTVRLIAEFCRRVPGFDTISREDQIRITKACSTEICLLWTARRYDMETDSLTTPSNKRFTREDYRRSPARNSVDRVFGFYKTINILKVDDAEYALLAAILIFSEIAGVESFVATKAAATGCQSLAIGPQIPLLNSGSSTL</sequence>
<evidence type="ECO:0000256" key="8">
    <source>
        <dbReference type="PROSITE-ProRule" id="PRU00042"/>
    </source>
</evidence>
<protein>
    <recommendedName>
        <fullName evidence="14">DNA-directed DNA polymerase</fullName>
    </recommendedName>
</protein>
<dbReference type="PRINTS" id="PR00398">
    <property type="entry name" value="STRDHORMONER"/>
</dbReference>
<keyword evidence="5" id="KW-0805">Transcription regulation</keyword>
<dbReference type="SUPFAM" id="SSF57667">
    <property type="entry name" value="beta-beta-alpha zinc fingers"/>
    <property type="match status" value="2"/>
</dbReference>
<evidence type="ECO:0000256" key="6">
    <source>
        <dbReference type="ARBA" id="ARBA00023163"/>
    </source>
</evidence>
<feature type="domain" description="C2H2-type" evidence="10">
    <location>
        <begin position="220"/>
        <end position="247"/>
    </location>
</feature>
<accession>A0AAV2B018</accession>
<keyword evidence="2" id="KW-0677">Repeat</keyword>
<dbReference type="SUPFAM" id="SSF48508">
    <property type="entry name" value="Nuclear receptor ligand-binding domain"/>
    <property type="match status" value="1"/>
</dbReference>
<dbReference type="InterPro" id="IPR000536">
    <property type="entry name" value="Nucl_hrmn_rcpt_lig-bd"/>
</dbReference>
<dbReference type="PANTHER" id="PTHR31511:SF12">
    <property type="entry name" value="RHO TERMINATION FACTOR N-TERMINAL DOMAIN-CONTAINING PROTEIN"/>
    <property type="match status" value="1"/>
</dbReference>
<keyword evidence="1" id="KW-0479">Metal-binding</keyword>
<dbReference type="Pfam" id="PF13894">
    <property type="entry name" value="zf-C2H2_4"/>
    <property type="match status" value="1"/>
</dbReference>
<dbReference type="Gene3D" id="3.30.160.60">
    <property type="entry name" value="Classic Zinc Finger"/>
    <property type="match status" value="3"/>
</dbReference>
<feature type="compositionally biased region" description="Polar residues" evidence="9">
    <location>
        <begin position="162"/>
        <end position="177"/>
    </location>
</feature>
<dbReference type="PANTHER" id="PTHR31511">
    <property type="entry name" value="PROTEIN CBG23764"/>
    <property type="match status" value="1"/>
</dbReference>
<evidence type="ECO:0000259" key="11">
    <source>
        <dbReference type="PROSITE" id="PS51843"/>
    </source>
</evidence>
<evidence type="ECO:0000256" key="9">
    <source>
        <dbReference type="SAM" id="MobiDB-lite"/>
    </source>
</evidence>
<dbReference type="InterPro" id="IPR004211">
    <property type="entry name" value="Endonuclease_7"/>
</dbReference>
<proteinExistence type="predicted"/>
<dbReference type="GO" id="GO:0042575">
    <property type="term" value="C:DNA polymerase complex"/>
    <property type="evidence" value="ECO:0007669"/>
    <property type="project" value="UniProtKB-ARBA"/>
</dbReference>
<evidence type="ECO:0000259" key="10">
    <source>
        <dbReference type="PROSITE" id="PS50157"/>
    </source>
</evidence>
<dbReference type="FunFam" id="3.30.160.60:FF:000100">
    <property type="entry name" value="Zinc finger 45-like"/>
    <property type="match status" value="2"/>
</dbReference>
<name>A0AAV2B018_9ARAC</name>
<evidence type="ECO:0000256" key="5">
    <source>
        <dbReference type="ARBA" id="ARBA00023015"/>
    </source>
</evidence>
<dbReference type="SMART" id="SM00355">
    <property type="entry name" value="ZnF_C2H2"/>
    <property type="match status" value="5"/>
</dbReference>
<evidence type="ECO:0000313" key="13">
    <source>
        <dbReference type="Proteomes" id="UP001497382"/>
    </source>
</evidence>
<evidence type="ECO:0000256" key="7">
    <source>
        <dbReference type="ARBA" id="ARBA00023170"/>
    </source>
</evidence>
<evidence type="ECO:0000256" key="2">
    <source>
        <dbReference type="ARBA" id="ARBA00022737"/>
    </source>
</evidence>
<dbReference type="InterPro" id="IPR035500">
    <property type="entry name" value="NHR-like_dom_sf"/>
</dbReference>
<dbReference type="InterPro" id="IPR001723">
    <property type="entry name" value="Nuclear_hrmn_rcpt"/>
</dbReference>
<comment type="caution">
    <text evidence="12">The sequence shown here is derived from an EMBL/GenBank/DDBJ whole genome shotgun (WGS) entry which is preliminary data.</text>
</comment>
<keyword evidence="7" id="KW-0675">Receptor</keyword>